<sequence>QAQNFRGRVSYRPPPSPSPIISSASFKDYEAFQSRESTFNQIMEALRNEDMRMIGVWGMGGVGKTTLVKQVAQQVEENKLFHKVVMALNISQTPNIAEIQEKIARMLGLKFEAGEDRAGRLKQRLKGEELVILDDIWGKLDLGEIGIPYGDDHKGCKVLLTSRERQVLSKDMRTQKEFHLQHLSEDEAWNLFKKTAGDSVEKPELRPIAVDVAKKCDGLPVAIVTIANALRGESSVHEWKNALEELRRAAPTNIRGVTKGVYSCLELSYNHLEGDEVKSLFLLCALLGDGDISMDRLLQHAMGLNLFEGFYSWTQATNKLIALVQILKASSLLLEGEDGDNHRYSSLCFDENENTLVRMHDVVRDVARSIASKDPHRFVVREAVGSQEAVELRGWQRTDECRNCTRISLICRNMDELPQGLIQDITVIGELKKLQVLSLAGSNIKQLPNEVAQLSDLRMLDLRDCYSLKVIPRNVISSLSQLEYLSMEGSEGIEWEAEGFNRGERINACLSELKHLSGLRTLEVQVSNPSLFPEDDVLFENLNLTRYSIVIDRIWIPNDNYKASRRLRLKEVTSLYMVKCFSKLLKRSQVLDLRELNDTKHVVYELDKEGFVELKYLMLSECRTVQYILHSSTSVEWVPPPNTFCMLDKLILNGLHNLEAVCHGPIPMGSFGNLRILRVRRCERLKYVFSLPTQHGRESAFPQLQHLELSDLPELIGFYSTRSSGTHESMTFFSQQAAFPALESLRVRRLDNLKALWHNQFPANSFSKLKSLVVSYCDELLNVFPLSVAKVLVQLEDLQIRWCGVLEAIVANENEDEATSLFLFPRLTSLTLITLPQLQRFCLGRFTSRWPLLKELQVRDCDKVEILFQEIGLKSELDNKIQQSLFLIEKVALPGLESLYIDRLDNIRALCPDQLPANSFSKLRKLQVNDCNKLLNLFPVSVASALVQLEDLRILESGVEAIVANENEDEAAPLLLFPNLTSLTLRHLHQLKRFCSRRFSSSWPLLKKLEVLDCDKVEILFQQISLECELDNKIQQPLFWEAFPNLEELTLSLKGTVEIWRGQFSRVSFSKLSVLTINEYHGISIVIPSNMVQILHNLEQLEDLPMLMHLSGLGPYFQSLQVLEIVRCGSLINLIKEFETLSFAKSEKLLLINKICLQIPILGNNGGCWQDDLNTTIRKKFMEQGHKEEDYEKLDSINSDLREDDFEED</sequence>
<evidence type="ECO:0000256" key="2">
    <source>
        <dbReference type="ARBA" id="ARBA00022741"/>
    </source>
</evidence>
<reference evidence="7 8" key="1">
    <citation type="journal article" date="2018" name="PLoS Genet.">
        <title>Population sequencing reveals clonal diversity and ancestral inbreeding in the grapevine cultivar Chardonnay.</title>
        <authorList>
            <person name="Roach M.J."/>
            <person name="Johnson D.L."/>
            <person name="Bohlmann J."/>
            <person name="van Vuuren H.J."/>
            <person name="Jones S.J."/>
            <person name="Pretorius I.S."/>
            <person name="Schmidt S.A."/>
            <person name="Borneman A.R."/>
        </authorList>
    </citation>
    <scope>NUCLEOTIDE SEQUENCE [LARGE SCALE GENOMIC DNA]</scope>
    <source>
        <strain evidence="8">cv. Chardonnay</strain>
        <tissue evidence="7">Leaf</tissue>
    </source>
</reference>
<keyword evidence="2" id="KW-0547">Nucleotide-binding</keyword>
<organism evidence="7 8">
    <name type="scientific">Vitis vinifera</name>
    <name type="common">Grape</name>
    <dbReference type="NCBI Taxonomy" id="29760"/>
    <lineage>
        <taxon>Eukaryota</taxon>
        <taxon>Viridiplantae</taxon>
        <taxon>Streptophyta</taxon>
        <taxon>Embryophyta</taxon>
        <taxon>Tracheophyta</taxon>
        <taxon>Spermatophyta</taxon>
        <taxon>Magnoliopsida</taxon>
        <taxon>eudicotyledons</taxon>
        <taxon>Gunneridae</taxon>
        <taxon>Pentapetalae</taxon>
        <taxon>rosids</taxon>
        <taxon>Vitales</taxon>
        <taxon>Vitaceae</taxon>
        <taxon>Viteae</taxon>
        <taxon>Vitis</taxon>
    </lineage>
</organism>
<dbReference type="InterPro" id="IPR027417">
    <property type="entry name" value="P-loop_NTPase"/>
</dbReference>
<keyword evidence="3" id="KW-0611">Plant defense</keyword>
<evidence type="ECO:0000313" key="7">
    <source>
        <dbReference type="EMBL" id="RVW58506.1"/>
    </source>
</evidence>
<comment type="similarity">
    <text evidence="1">Belongs to the disease resistance NB-LRR family.</text>
</comment>
<name>A0A438FEW3_VITVI</name>
<dbReference type="GO" id="GO:0005524">
    <property type="term" value="F:ATP binding"/>
    <property type="evidence" value="ECO:0007669"/>
    <property type="project" value="UniProtKB-KW"/>
</dbReference>
<dbReference type="Gene3D" id="3.40.50.300">
    <property type="entry name" value="P-loop containing nucleotide triphosphate hydrolases"/>
    <property type="match status" value="1"/>
</dbReference>
<dbReference type="PANTHER" id="PTHR33463:SF198">
    <property type="entry name" value="RPP4C3"/>
    <property type="match status" value="1"/>
</dbReference>
<feature type="compositionally biased region" description="Basic and acidic residues" evidence="5">
    <location>
        <begin position="1186"/>
        <end position="1195"/>
    </location>
</feature>
<dbReference type="InterPro" id="IPR003593">
    <property type="entry name" value="AAA+_ATPase"/>
</dbReference>
<dbReference type="Gene3D" id="3.80.10.10">
    <property type="entry name" value="Ribonuclease Inhibitor"/>
    <property type="match status" value="2"/>
</dbReference>
<dbReference type="InterPro" id="IPR050905">
    <property type="entry name" value="Plant_NBS-LRR"/>
</dbReference>
<feature type="region of interest" description="Disordered" evidence="5">
    <location>
        <begin position="1186"/>
        <end position="1209"/>
    </location>
</feature>
<evidence type="ECO:0000256" key="5">
    <source>
        <dbReference type="SAM" id="MobiDB-lite"/>
    </source>
</evidence>
<dbReference type="EMBL" id="QGNW01000947">
    <property type="protein sequence ID" value="RVW58506.1"/>
    <property type="molecule type" value="Genomic_DNA"/>
</dbReference>
<dbReference type="Pfam" id="PF00931">
    <property type="entry name" value="NB-ARC"/>
    <property type="match status" value="1"/>
</dbReference>
<dbReference type="InterPro" id="IPR042197">
    <property type="entry name" value="Apaf_helical"/>
</dbReference>
<evidence type="ECO:0000256" key="3">
    <source>
        <dbReference type="ARBA" id="ARBA00022821"/>
    </source>
</evidence>
<gene>
    <name evidence="7" type="primary">RPS2_28</name>
    <name evidence="7" type="ORF">CK203_110016</name>
</gene>
<feature type="domain" description="AAA+ ATPase" evidence="6">
    <location>
        <begin position="50"/>
        <end position="184"/>
    </location>
</feature>
<accession>A0A438FEW3</accession>
<keyword evidence="4" id="KW-0067">ATP-binding</keyword>
<dbReference type="SUPFAM" id="SSF52540">
    <property type="entry name" value="P-loop containing nucleoside triphosphate hydrolases"/>
    <property type="match status" value="1"/>
</dbReference>
<dbReference type="InterPro" id="IPR057135">
    <property type="entry name" value="At4g27190-like_LRR"/>
</dbReference>
<dbReference type="InterPro" id="IPR002182">
    <property type="entry name" value="NB-ARC"/>
</dbReference>
<dbReference type="GO" id="GO:0043531">
    <property type="term" value="F:ADP binding"/>
    <property type="evidence" value="ECO:0007669"/>
    <property type="project" value="InterPro"/>
</dbReference>
<evidence type="ECO:0000256" key="1">
    <source>
        <dbReference type="ARBA" id="ARBA00008894"/>
    </source>
</evidence>
<comment type="caution">
    <text evidence="7">The sequence shown here is derived from an EMBL/GenBank/DDBJ whole genome shotgun (WGS) entry which is preliminary data.</text>
</comment>
<dbReference type="PANTHER" id="PTHR33463">
    <property type="entry name" value="NB-ARC DOMAIN-CONTAINING PROTEIN-RELATED"/>
    <property type="match status" value="1"/>
</dbReference>
<dbReference type="GO" id="GO:0006952">
    <property type="term" value="P:defense response"/>
    <property type="evidence" value="ECO:0007669"/>
    <property type="project" value="UniProtKB-KW"/>
</dbReference>
<proteinExistence type="inferred from homology"/>
<evidence type="ECO:0000256" key="4">
    <source>
        <dbReference type="ARBA" id="ARBA00022840"/>
    </source>
</evidence>
<evidence type="ECO:0000313" key="8">
    <source>
        <dbReference type="Proteomes" id="UP000288805"/>
    </source>
</evidence>
<dbReference type="Proteomes" id="UP000288805">
    <property type="component" value="Unassembled WGS sequence"/>
</dbReference>
<dbReference type="PRINTS" id="PR00364">
    <property type="entry name" value="DISEASERSIST"/>
</dbReference>
<dbReference type="SUPFAM" id="SSF52058">
    <property type="entry name" value="L domain-like"/>
    <property type="match status" value="2"/>
</dbReference>
<dbReference type="AlphaFoldDB" id="A0A438FEW3"/>
<dbReference type="InterPro" id="IPR032675">
    <property type="entry name" value="LRR_dom_sf"/>
</dbReference>
<evidence type="ECO:0000259" key="6">
    <source>
        <dbReference type="SMART" id="SM00382"/>
    </source>
</evidence>
<feature type="non-terminal residue" evidence="7">
    <location>
        <position position="1"/>
    </location>
</feature>
<dbReference type="Gene3D" id="1.10.8.430">
    <property type="entry name" value="Helical domain of apoptotic protease-activating factors"/>
    <property type="match status" value="1"/>
</dbReference>
<dbReference type="Pfam" id="PF23247">
    <property type="entry name" value="LRR_RPS2"/>
    <property type="match status" value="4"/>
</dbReference>
<dbReference type="FunFam" id="3.40.50.300:FF:001091">
    <property type="entry name" value="Probable disease resistance protein At1g61300"/>
    <property type="match status" value="1"/>
</dbReference>
<dbReference type="SMART" id="SM00382">
    <property type="entry name" value="AAA"/>
    <property type="match status" value="1"/>
</dbReference>
<protein>
    <submittedName>
        <fullName evidence="7">Disease resistance protein RPS2</fullName>
    </submittedName>
</protein>